<proteinExistence type="predicted"/>
<evidence type="ECO:0000313" key="2">
    <source>
        <dbReference type="Proteomes" id="UP000054845"/>
    </source>
</evidence>
<reference evidence="1 2" key="1">
    <citation type="submission" date="2014-09" db="EMBL/GenBank/DDBJ databases">
        <authorList>
            <person name="Magalhaes I.L.F."/>
            <person name="Oliveira U."/>
            <person name="Santos F.R."/>
            <person name="Vidigal T.H.D.A."/>
            <person name="Brescovit A.D."/>
            <person name="Santos A.J."/>
        </authorList>
    </citation>
    <scope>NUCLEOTIDE SEQUENCE [LARGE SCALE GENOMIC DNA]</scope>
</reference>
<protein>
    <submittedName>
        <fullName evidence="1">Uncharacterized protein</fullName>
    </submittedName>
</protein>
<name>A0A0P1BGI4_9BASI</name>
<sequence length="158" mass="17200">MSGACSNPPKVESRWACPLRSICTPHSTSQRRATGRVPLCSFVGTSSRTCVEDQSCLPFSVSAGPFLNFCRVGDGVPLQRKRLQRRRAQESLCLSVVNASSHLRDTVSHVSLAFVKARQRARPIAVALRFALLRGAERDVNFAVRPCVSGSSLVSDVE</sequence>
<keyword evidence="2" id="KW-1185">Reference proteome</keyword>
<dbReference type="EMBL" id="CCYA01000260">
    <property type="protein sequence ID" value="CEH15387.1"/>
    <property type="molecule type" value="Genomic_DNA"/>
</dbReference>
<dbReference type="Proteomes" id="UP000054845">
    <property type="component" value="Unassembled WGS sequence"/>
</dbReference>
<dbReference type="AlphaFoldDB" id="A0A0P1BGI4"/>
<evidence type="ECO:0000313" key="1">
    <source>
        <dbReference type="EMBL" id="CEH15387.1"/>
    </source>
</evidence>
<organism evidence="1 2">
    <name type="scientific">Ceraceosorus bombacis</name>
    <dbReference type="NCBI Taxonomy" id="401625"/>
    <lineage>
        <taxon>Eukaryota</taxon>
        <taxon>Fungi</taxon>
        <taxon>Dikarya</taxon>
        <taxon>Basidiomycota</taxon>
        <taxon>Ustilaginomycotina</taxon>
        <taxon>Exobasidiomycetes</taxon>
        <taxon>Ceraceosorales</taxon>
        <taxon>Ceraceosoraceae</taxon>
        <taxon>Ceraceosorus</taxon>
    </lineage>
</organism>
<accession>A0A0P1BGI4</accession>